<dbReference type="RefSeq" id="WP_153714090.1">
    <property type="nucleotide sequence ID" value="NZ_CP045871.1"/>
</dbReference>
<evidence type="ECO:0000313" key="2">
    <source>
        <dbReference type="Proteomes" id="UP000388235"/>
    </source>
</evidence>
<gene>
    <name evidence="1" type="ORF">GH975_08385</name>
</gene>
<dbReference type="KEGG" id="llp:GH975_08385"/>
<organism evidence="1 2">
    <name type="scientific">Litorivicinus lipolyticus</name>
    <dbReference type="NCBI Taxonomy" id="418701"/>
    <lineage>
        <taxon>Bacteria</taxon>
        <taxon>Pseudomonadati</taxon>
        <taxon>Pseudomonadota</taxon>
        <taxon>Gammaproteobacteria</taxon>
        <taxon>Oceanospirillales</taxon>
        <taxon>Litorivicinaceae</taxon>
        <taxon>Litorivicinus</taxon>
    </lineage>
</organism>
<protein>
    <submittedName>
        <fullName evidence="1">LacI family transcriptional regulator</fullName>
    </submittedName>
</protein>
<evidence type="ECO:0000313" key="1">
    <source>
        <dbReference type="EMBL" id="QGG80586.1"/>
    </source>
</evidence>
<dbReference type="SUPFAM" id="SSF109709">
    <property type="entry name" value="KorB DNA-binding domain-like"/>
    <property type="match status" value="1"/>
</dbReference>
<reference evidence="1 2" key="1">
    <citation type="submission" date="2019-11" db="EMBL/GenBank/DDBJ databases">
        <authorList>
            <person name="Khan S.A."/>
            <person name="Jeon C.O."/>
            <person name="Chun B.H."/>
        </authorList>
    </citation>
    <scope>NUCLEOTIDE SEQUENCE [LARGE SCALE GENOMIC DNA]</scope>
    <source>
        <strain evidence="1 2">IMCC 1097</strain>
    </source>
</reference>
<dbReference type="Proteomes" id="UP000388235">
    <property type="component" value="Chromosome"/>
</dbReference>
<proteinExistence type="predicted"/>
<keyword evidence="2" id="KW-1185">Reference proteome</keyword>
<accession>A0A5Q2QEX8</accession>
<sequence>MNEIEIKSNGQRESYESSDGVMSIRVPIKITRRGGRKLVKRPSGELIGRPWDQKSTVLQLALARGHRWLRMFESGRVGSLKGIAKLEGIDASYVSRMINLTTLAPEIVEAILDDNVPDHITLFDLAVDPPNLWQDQTVFFEV</sequence>
<dbReference type="OrthoDB" id="8901214at2"/>
<dbReference type="EMBL" id="CP045871">
    <property type="protein sequence ID" value="QGG80586.1"/>
    <property type="molecule type" value="Genomic_DNA"/>
</dbReference>
<name>A0A5Q2QEX8_9GAMM</name>
<dbReference type="AlphaFoldDB" id="A0A5Q2QEX8"/>